<sequence>MRSLCFHALDLEGRHDVEALCDHCTTALRSAADCLTRQFDPADSFGRNLAKNQRLASLLLDWDTLPQEDDDDAANAPSSYAVYTRLGTFFEAWTTYSTVGTAEIPDAFLRVGTTPAQGHPRFPTIPL</sequence>
<reference evidence="1" key="1">
    <citation type="submission" date="2021-06" db="EMBL/GenBank/DDBJ databases">
        <title>Comparative genomics, transcriptomics and evolutionary studies reveal genomic signatures of adaptation to plant cell wall in hemibiotrophic fungi.</title>
        <authorList>
            <consortium name="DOE Joint Genome Institute"/>
            <person name="Baroncelli R."/>
            <person name="Diaz J.F."/>
            <person name="Benocci T."/>
            <person name="Peng M."/>
            <person name="Battaglia E."/>
            <person name="Haridas S."/>
            <person name="Andreopoulos W."/>
            <person name="Labutti K."/>
            <person name="Pangilinan J."/>
            <person name="Floch G.L."/>
            <person name="Makela M.R."/>
            <person name="Henrissat B."/>
            <person name="Grigoriev I.V."/>
            <person name="Crouch J.A."/>
            <person name="De Vries R.P."/>
            <person name="Sukno S.A."/>
            <person name="Thon M.R."/>
        </authorList>
    </citation>
    <scope>NUCLEOTIDE SEQUENCE</scope>
    <source>
        <strain evidence="1">CBS 125086</strain>
    </source>
</reference>
<proteinExistence type="predicted"/>
<protein>
    <submittedName>
        <fullName evidence="1">Uncharacterized protein</fullName>
    </submittedName>
</protein>
<comment type="caution">
    <text evidence="1">The sequence shown here is derived from an EMBL/GenBank/DDBJ whole genome shotgun (WGS) entry which is preliminary data.</text>
</comment>
<dbReference type="Proteomes" id="UP001230504">
    <property type="component" value="Unassembled WGS sequence"/>
</dbReference>
<gene>
    <name evidence="1" type="ORF">LY79DRAFT_595246</name>
</gene>
<dbReference type="RefSeq" id="XP_060407088.1">
    <property type="nucleotide sequence ID" value="XM_060561757.1"/>
</dbReference>
<dbReference type="GeneID" id="85445997"/>
<evidence type="ECO:0000313" key="1">
    <source>
        <dbReference type="EMBL" id="KAK1564290.1"/>
    </source>
</evidence>
<name>A0AAD8PK22_9PEZI</name>
<accession>A0AAD8PK22</accession>
<keyword evidence="2" id="KW-1185">Reference proteome</keyword>
<organism evidence="1 2">
    <name type="scientific">Colletotrichum navitas</name>
    <dbReference type="NCBI Taxonomy" id="681940"/>
    <lineage>
        <taxon>Eukaryota</taxon>
        <taxon>Fungi</taxon>
        <taxon>Dikarya</taxon>
        <taxon>Ascomycota</taxon>
        <taxon>Pezizomycotina</taxon>
        <taxon>Sordariomycetes</taxon>
        <taxon>Hypocreomycetidae</taxon>
        <taxon>Glomerellales</taxon>
        <taxon>Glomerellaceae</taxon>
        <taxon>Colletotrichum</taxon>
        <taxon>Colletotrichum graminicola species complex</taxon>
    </lineage>
</organism>
<dbReference type="EMBL" id="JAHLJV010000188">
    <property type="protein sequence ID" value="KAK1564290.1"/>
    <property type="molecule type" value="Genomic_DNA"/>
</dbReference>
<evidence type="ECO:0000313" key="2">
    <source>
        <dbReference type="Proteomes" id="UP001230504"/>
    </source>
</evidence>
<dbReference type="AlphaFoldDB" id="A0AAD8PK22"/>